<protein>
    <recommendedName>
        <fullName evidence="16">3'-5' exonuclease</fullName>
        <ecNumber evidence="4">2.3.1.181</ecNumber>
    </recommendedName>
    <alternativeName>
        <fullName evidence="13">Lipoate-protein ligase B</fullName>
    </alternativeName>
    <alternativeName>
        <fullName evidence="14">Lipoyl/octanoyl transferase</fullName>
    </alternativeName>
    <alternativeName>
        <fullName evidence="17">Werner Syndrome-like exonuclease</fullName>
    </alternativeName>
</protein>
<evidence type="ECO:0000256" key="12">
    <source>
        <dbReference type="ARBA" id="ARBA00023315"/>
    </source>
</evidence>
<dbReference type="EnsemblMetazoa" id="AATE016157-RA">
    <property type="protein sequence ID" value="AATE016157-PA.1"/>
    <property type="gene ID" value="AATE016157"/>
</dbReference>
<dbReference type="InterPro" id="IPR020605">
    <property type="entry name" value="Octanoyltransferase_CS"/>
</dbReference>
<dbReference type="GO" id="GO:0033819">
    <property type="term" value="F:lipoyl(octanoyl) transferase activity"/>
    <property type="evidence" value="ECO:0007669"/>
    <property type="project" value="UniProtKB-EC"/>
</dbReference>
<dbReference type="InterPro" id="IPR036397">
    <property type="entry name" value="RNaseH_sf"/>
</dbReference>
<keyword evidence="5" id="KW-0597">Phosphoprotein</keyword>
<keyword evidence="10" id="KW-0460">Magnesium</keyword>
<dbReference type="PANTHER" id="PTHR10993">
    <property type="entry name" value="OCTANOYLTRANSFERASE"/>
    <property type="match status" value="1"/>
</dbReference>
<evidence type="ECO:0000256" key="5">
    <source>
        <dbReference type="ARBA" id="ARBA00022553"/>
    </source>
</evidence>
<dbReference type="InterPro" id="IPR012337">
    <property type="entry name" value="RNaseH-like_sf"/>
</dbReference>
<dbReference type="InterPro" id="IPR004143">
    <property type="entry name" value="BPL_LPL_catalytic"/>
</dbReference>
<evidence type="ECO:0000256" key="7">
    <source>
        <dbReference type="ARBA" id="ARBA00022722"/>
    </source>
</evidence>
<proteinExistence type="inferred from homology"/>
<dbReference type="PANTHER" id="PTHR10993:SF7">
    <property type="entry name" value="LIPOYLTRANSFERASE 2, MITOCHONDRIAL-RELATED"/>
    <property type="match status" value="1"/>
</dbReference>
<dbReference type="NCBIfam" id="TIGR00214">
    <property type="entry name" value="lipB"/>
    <property type="match status" value="1"/>
</dbReference>
<evidence type="ECO:0000256" key="4">
    <source>
        <dbReference type="ARBA" id="ARBA00012334"/>
    </source>
</evidence>
<dbReference type="HAMAP" id="MF_00013">
    <property type="entry name" value="LipB"/>
    <property type="match status" value="1"/>
</dbReference>
<keyword evidence="9" id="KW-0378">Hydrolase</keyword>
<dbReference type="Gene3D" id="3.30.420.10">
    <property type="entry name" value="Ribonuclease H-like superfamily/Ribonuclease H"/>
    <property type="match status" value="1"/>
</dbReference>
<dbReference type="NCBIfam" id="NF010925">
    <property type="entry name" value="PRK14345.1"/>
    <property type="match status" value="1"/>
</dbReference>
<evidence type="ECO:0000256" key="6">
    <source>
        <dbReference type="ARBA" id="ARBA00022679"/>
    </source>
</evidence>
<comment type="similarity">
    <text evidence="3">Belongs to the LipB family.</text>
</comment>
<dbReference type="SUPFAM" id="SSF55681">
    <property type="entry name" value="Class II aaRS and biotin synthetases"/>
    <property type="match status" value="1"/>
</dbReference>
<evidence type="ECO:0000256" key="13">
    <source>
        <dbReference type="ARBA" id="ARBA00030797"/>
    </source>
</evidence>
<keyword evidence="9" id="KW-0269">Exonuclease</keyword>
<dbReference type="InterPro" id="IPR000544">
    <property type="entry name" value="Octanoyltransferase"/>
</dbReference>
<dbReference type="SMART" id="SM00474">
    <property type="entry name" value="35EXOc"/>
    <property type="match status" value="1"/>
</dbReference>
<evidence type="ECO:0000256" key="9">
    <source>
        <dbReference type="ARBA" id="ARBA00022839"/>
    </source>
</evidence>
<evidence type="ECO:0000256" key="16">
    <source>
        <dbReference type="ARBA" id="ARBA00040531"/>
    </source>
</evidence>
<organism evidence="19">
    <name type="scientific">Anopheles atroparvus</name>
    <name type="common">European mosquito</name>
    <dbReference type="NCBI Taxonomy" id="41427"/>
    <lineage>
        <taxon>Eukaryota</taxon>
        <taxon>Metazoa</taxon>
        <taxon>Ecdysozoa</taxon>
        <taxon>Arthropoda</taxon>
        <taxon>Hexapoda</taxon>
        <taxon>Insecta</taxon>
        <taxon>Pterygota</taxon>
        <taxon>Neoptera</taxon>
        <taxon>Endopterygota</taxon>
        <taxon>Diptera</taxon>
        <taxon>Nematocera</taxon>
        <taxon>Culicoidea</taxon>
        <taxon>Culicidae</taxon>
        <taxon>Anophelinae</taxon>
        <taxon>Anopheles</taxon>
    </lineage>
</organism>
<dbReference type="CDD" id="cd16444">
    <property type="entry name" value="LipB"/>
    <property type="match status" value="1"/>
</dbReference>
<dbReference type="PROSITE" id="PS51733">
    <property type="entry name" value="BPL_LPL_CATALYTIC"/>
    <property type="match status" value="1"/>
</dbReference>
<dbReference type="AlphaFoldDB" id="A0A182JDR2"/>
<keyword evidence="11" id="KW-0539">Nucleus</keyword>
<dbReference type="GO" id="GO:0006139">
    <property type="term" value="P:nucleobase-containing compound metabolic process"/>
    <property type="evidence" value="ECO:0007669"/>
    <property type="project" value="InterPro"/>
</dbReference>
<evidence type="ECO:0000256" key="15">
    <source>
        <dbReference type="ARBA" id="ARBA00037949"/>
    </source>
</evidence>
<dbReference type="GO" id="GO:0005739">
    <property type="term" value="C:mitochondrion"/>
    <property type="evidence" value="ECO:0007669"/>
    <property type="project" value="UniProtKB-SubCell"/>
</dbReference>
<accession>A0A182JDR2</accession>
<dbReference type="InterPro" id="IPR002562">
    <property type="entry name" value="3'-5'_exonuclease_dom"/>
</dbReference>
<evidence type="ECO:0000256" key="10">
    <source>
        <dbReference type="ARBA" id="ARBA00022842"/>
    </source>
</evidence>
<evidence type="ECO:0000256" key="8">
    <source>
        <dbReference type="ARBA" id="ARBA00022723"/>
    </source>
</evidence>
<dbReference type="FunFam" id="3.30.930.10:FF:000035">
    <property type="entry name" value="Putative lipoyltransferase 2, mitochondrial"/>
    <property type="match status" value="1"/>
</dbReference>
<evidence type="ECO:0000256" key="17">
    <source>
        <dbReference type="ARBA" id="ARBA00042761"/>
    </source>
</evidence>
<dbReference type="Pfam" id="PF01612">
    <property type="entry name" value="DNA_pol_A_exo1"/>
    <property type="match status" value="1"/>
</dbReference>
<evidence type="ECO:0000256" key="14">
    <source>
        <dbReference type="ARBA" id="ARBA00033331"/>
    </source>
</evidence>
<evidence type="ECO:0000256" key="18">
    <source>
        <dbReference type="ARBA" id="ARBA00045901"/>
    </source>
</evidence>
<dbReference type="CDD" id="cd06141">
    <property type="entry name" value="WRN_exo"/>
    <property type="match status" value="1"/>
</dbReference>
<sequence>MSKRKLPLWITEQRKSNSLLESKLGEEKCVTVASPPVSDTIALCQPLADLPSGDEPPKRRLRSNYTLAPEVTKPDIKIEYLPFVEYNGIIEYYTSMHDIAFSCDNILQWVHKQPPDDHGIPIAFDMEWPFNFQTGPGRTALMQLCPSTDRCLLFQLSCLKRLPAALMQLLYHPRVILHGVNIKNDFRKLARDFPGVDAERLISQCCDLGQWYNKLQGTTGIWSMERLVHSQLKLRINKDKRVRMSKWDVLPLSDYQKLYAAIDVYISQELYLKLVEKERVQLEADTQCEPQLITTPTATPESPPAERAVVNLVHRTNNKQMTRLVHVLHAGRLDYRRALQLQRAVASLVHQASSLPDAEQQRSSCRNVLITTEHHPVYTIGIRTHGYDAAAECRLKALGADFVRTNRGGLITFHGPGQLVAYPILNLKLFQPSVRWYVCHLERSIIELCRRYGLRVQTTTDTGVWVGDRKICAIGIHASRYVTTHGLALNCSTELGWFRHIVPCGLAGKSVTSLAAELNRPELTVDTVMPEFLSSFSDTLECDLIPMDDAQRQQLLSE</sequence>
<dbReference type="GO" id="GO:0009249">
    <property type="term" value="P:protein lipoylation"/>
    <property type="evidence" value="ECO:0007669"/>
    <property type="project" value="InterPro"/>
</dbReference>
<keyword evidence="8" id="KW-0479">Metal-binding</keyword>
<dbReference type="SUPFAM" id="SSF53098">
    <property type="entry name" value="Ribonuclease H-like"/>
    <property type="match status" value="1"/>
</dbReference>
<dbReference type="Pfam" id="PF21948">
    <property type="entry name" value="LplA-B_cat"/>
    <property type="match status" value="1"/>
</dbReference>
<evidence type="ECO:0000256" key="1">
    <source>
        <dbReference type="ARBA" id="ARBA00004173"/>
    </source>
</evidence>
<dbReference type="PROSITE" id="PS01313">
    <property type="entry name" value="LIPB"/>
    <property type="match status" value="1"/>
</dbReference>
<dbReference type="InterPro" id="IPR045864">
    <property type="entry name" value="aa-tRNA-synth_II/BPL/LPL"/>
</dbReference>
<name>A0A182JDR2_ANOAO</name>
<dbReference type="Gene3D" id="3.30.930.10">
    <property type="entry name" value="Bira Bifunctional Protein, Domain 2"/>
    <property type="match status" value="1"/>
</dbReference>
<evidence type="ECO:0000256" key="3">
    <source>
        <dbReference type="ARBA" id="ARBA00007907"/>
    </source>
</evidence>
<dbReference type="EC" id="2.3.1.181" evidence="4"/>
<dbReference type="GO" id="GO:0046872">
    <property type="term" value="F:metal ion binding"/>
    <property type="evidence" value="ECO:0007669"/>
    <property type="project" value="UniProtKB-KW"/>
</dbReference>
<evidence type="ECO:0000313" key="19">
    <source>
        <dbReference type="EnsemblMetazoa" id="AATE016157-PA.1"/>
    </source>
</evidence>
<comment type="subcellular location">
    <subcellularLocation>
        <location evidence="1">Mitochondrion</location>
    </subcellularLocation>
</comment>
<dbReference type="VEuPathDB" id="VectorBase:AATE016157"/>
<comment type="pathway">
    <text evidence="2">Protein modification; protein lipoylation via endogenous pathway; protein N(6)-(lipoyl)lysine from octanoyl-[acyl-carrier-protein]: step 1/2.</text>
</comment>
<keyword evidence="6" id="KW-0808">Transferase</keyword>
<reference evidence="19" key="1">
    <citation type="submission" date="2022-08" db="UniProtKB">
        <authorList>
            <consortium name="EnsemblMetazoa"/>
        </authorList>
    </citation>
    <scope>IDENTIFICATION</scope>
    <source>
        <strain evidence="19">EBRO</strain>
    </source>
</reference>
<dbReference type="GO" id="GO:0008408">
    <property type="term" value="F:3'-5' exonuclease activity"/>
    <property type="evidence" value="ECO:0007669"/>
    <property type="project" value="InterPro"/>
</dbReference>
<comment type="function">
    <text evidence="18">Has exonuclease activity on both single-stranded and duplex templates bearing overhangs, but not blunt ended duplex DNA, and cleaves in a 3'-5' direction. Essential for the formation of DNA replication focal centers. Has an important role in maintaining genome stability.</text>
</comment>
<comment type="similarity">
    <text evidence="15">Belongs to the WRNexo family.</text>
</comment>
<keyword evidence="12" id="KW-0012">Acyltransferase</keyword>
<dbReference type="STRING" id="41427.A0A182JDR2"/>
<dbReference type="GO" id="GO:0003676">
    <property type="term" value="F:nucleic acid binding"/>
    <property type="evidence" value="ECO:0007669"/>
    <property type="project" value="InterPro"/>
</dbReference>
<keyword evidence="7" id="KW-0540">Nuclease</keyword>
<dbReference type="FunFam" id="3.30.420.10:FF:000104">
    <property type="entry name" value="Werner Syndrome-like exonuclease"/>
    <property type="match status" value="1"/>
</dbReference>
<evidence type="ECO:0000256" key="2">
    <source>
        <dbReference type="ARBA" id="ARBA00004821"/>
    </source>
</evidence>
<evidence type="ECO:0000256" key="11">
    <source>
        <dbReference type="ARBA" id="ARBA00023242"/>
    </source>
</evidence>